<reference evidence="4" key="1">
    <citation type="submission" date="2016-10" db="EMBL/GenBank/DDBJ databases">
        <authorList>
            <person name="Varghese N."/>
            <person name="Submissions S."/>
        </authorList>
    </citation>
    <scope>NUCLEOTIDE SEQUENCE [LARGE SCALE GENOMIC DNA]</scope>
    <source>
        <strain evidence="4">DSM 44718</strain>
    </source>
</reference>
<evidence type="ECO:0000256" key="1">
    <source>
        <dbReference type="ARBA" id="ARBA00006845"/>
    </source>
</evidence>
<keyword evidence="4" id="KW-1185">Reference proteome</keyword>
<comment type="similarity">
    <text evidence="1">Belongs to the barstar family.</text>
</comment>
<evidence type="ECO:0000313" key="4">
    <source>
        <dbReference type="Proteomes" id="UP000199632"/>
    </source>
</evidence>
<name>A0A1H3NUK1_9ACTN</name>
<dbReference type="InterPro" id="IPR035905">
    <property type="entry name" value="Barstar-like_sf"/>
</dbReference>
<accession>A0A1H3NUK1</accession>
<dbReference type="STRING" id="137265.SAMN05421684_2316"/>
<dbReference type="AlphaFoldDB" id="A0A1H3NUK1"/>
<dbReference type="OrthoDB" id="5184890at2"/>
<dbReference type="Gene3D" id="3.30.370.10">
    <property type="entry name" value="Barstar-like"/>
    <property type="match status" value="1"/>
</dbReference>
<feature type="domain" description="Barstar (barnase inhibitor)" evidence="2">
    <location>
        <begin position="46"/>
        <end position="146"/>
    </location>
</feature>
<evidence type="ECO:0000313" key="3">
    <source>
        <dbReference type="EMBL" id="SDY92125.1"/>
    </source>
</evidence>
<dbReference type="InterPro" id="IPR000468">
    <property type="entry name" value="Barstar"/>
</dbReference>
<protein>
    <submittedName>
        <fullName evidence="3">Barstar (Barnase inhibitor)</fullName>
    </submittedName>
</protein>
<gene>
    <name evidence="3" type="ORF">SAMN05421684_2316</name>
</gene>
<dbReference type="EMBL" id="FNQB01000001">
    <property type="protein sequence ID" value="SDY92125.1"/>
    <property type="molecule type" value="Genomic_DNA"/>
</dbReference>
<dbReference type="SUPFAM" id="SSF52038">
    <property type="entry name" value="Barstar-related"/>
    <property type="match status" value="1"/>
</dbReference>
<dbReference type="Pfam" id="PF01337">
    <property type="entry name" value="Barstar"/>
    <property type="match status" value="1"/>
</dbReference>
<sequence>MAAFDADTDLSQDRAYLLMRNSPATLFWRRELLEDTTAWLTVHGYQVTVLDASGWWTDEDMHRAVAAALSFPDYYGRNLDALNDCMRDVVSQDYGWAAGTTGLAIVFTGYDAFATHRPREAHVVLDILADHSRAAALLGRRLMCLVQSDDPKITFPPVGATAAQWNDAEWADSRRR</sequence>
<dbReference type="Proteomes" id="UP000199632">
    <property type="component" value="Unassembled WGS sequence"/>
</dbReference>
<organism evidence="3 4">
    <name type="scientific">Asanoa ishikariensis</name>
    <dbReference type="NCBI Taxonomy" id="137265"/>
    <lineage>
        <taxon>Bacteria</taxon>
        <taxon>Bacillati</taxon>
        <taxon>Actinomycetota</taxon>
        <taxon>Actinomycetes</taxon>
        <taxon>Micromonosporales</taxon>
        <taxon>Micromonosporaceae</taxon>
        <taxon>Asanoa</taxon>
    </lineage>
</organism>
<evidence type="ECO:0000259" key="2">
    <source>
        <dbReference type="Pfam" id="PF01337"/>
    </source>
</evidence>
<proteinExistence type="inferred from homology"/>
<dbReference type="RefSeq" id="WP_090789987.1">
    <property type="nucleotide sequence ID" value="NZ_BOND01000026.1"/>
</dbReference>